<organism evidence="2 3">
    <name type="scientific">Plakobranchus ocellatus</name>
    <dbReference type="NCBI Taxonomy" id="259542"/>
    <lineage>
        <taxon>Eukaryota</taxon>
        <taxon>Metazoa</taxon>
        <taxon>Spiralia</taxon>
        <taxon>Lophotrochozoa</taxon>
        <taxon>Mollusca</taxon>
        <taxon>Gastropoda</taxon>
        <taxon>Heterobranchia</taxon>
        <taxon>Euthyneura</taxon>
        <taxon>Panpulmonata</taxon>
        <taxon>Sacoglossa</taxon>
        <taxon>Placobranchoidea</taxon>
        <taxon>Plakobranchidae</taxon>
        <taxon>Plakobranchus</taxon>
    </lineage>
</organism>
<name>A0AAV4AFD4_9GAST</name>
<evidence type="ECO:0000313" key="2">
    <source>
        <dbReference type="EMBL" id="GFO05947.1"/>
    </source>
</evidence>
<sequence>MLICRRTQGSAGFNRLRLFWRGFEFQPVWVWVFGYDQMISGFQALRQTRASWLGLNPSQKSPCRSQGRFPIHCATNAPSETNSVMSGWTPMSEEMPTSKHGFLYIASPQQGDLWLLGPPSGRGASGGARTRYRRVLADLRADSQAIVPPTLIIQHHLFFVFLLIMLLRL</sequence>
<proteinExistence type="predicted"/>
<feature type="transmembrane region" description="Helical" evidence="1">
    <location>
        <begin position="146"/>
        <end position="167"/>
    </location>
</feature>
<gene>
    <name evidence="2" type="ORF">PoB_003245200</name>
</gene>
<reference evidence="2 3" key="1">
    <citation type="journal article" date="2021" name="Elife">
        <title>Chloroplast acquisition without the gene transfer in kleptoplastic sea slugs, Plakobranchus ocellatus.</title>
        <authorList>
            <person name="Maeda T."/>
            <person name="Takahashi S."/>
            <person name="Yoshida T."/>
            <person name="Shimamura S."/>
            <person name="Takaki Y."/>
            <person name="Nagai Y."/>
            <person name="Toyoda A."/>
            <person name="Suzuki Y."/>
            <person name="Arimoto A."/>
            <person name="Ishii H."/>
            <person name="Satoh N."/>
            <person name="Nishiyama T."/>
            <person name="Hasebe M."/>
            <person name="Maruyama T."/>
            <person name="Minagawa J."/>
            <person name="Obokata J."/>
            <person name="Shigenobu S."/>
        </authorList>
    </citation>
    <scope>NUCLEOTIDE SEQUENCE [LARGE SCALE GENOMIC DNA]</scope>
</reference>
<dbReference type="AlphaFoldDB" id="A0AAV4AFD4"/>
<accession>A0AAV4AFD4</accession>
<evidence type="ECO:0000313" key="3">
    <source>
        <dbReference type="Proteomes" id="UP000735302"/>
    </source>
</evidence>
<comment type="caution">
    <text evidence="2">The sequence shown here is derived from an EMBL/GenBank/DDBJ whole genome shotgun (WGS) entry which is preliminary data.</text>
</comment>
<evidence type="ECO:0000256" key="1">
    <source>
        <dbReference type="SAM" id="Phobius"/>
    </source>
</evidence>
<keyword evidence="1" id="KW-0812">Transmembrane</keyword>
<dbReference type="Proteomes" id="UP000735302">
    <property type="component" value="Unassembled WGS sequence"/>
</dbReference>
<keyword evidence="3" id="KW-1185">Reference proteome</keyword>
<dbReference type="EMBL" id="BLXT01003756">
    <property type="protein sequence ID" value="GFO05947.1"/>
    <property type="molecule type" value="Genomic_DNA"/>
</dbReference>
<protein>
    <submittedName>
        <fullName evidence="2">Uncharacterized protein</fullName>
    </submittedName>
</protein>
<keyword evidence="1" id="KW-1133">Transmembrane helix</keyword>
<keyword evidence="1" id="KW-0472">Membrane</keyword>